<dbReference type="RefSeq" id="XP_065987571.1">
    <property type="nucleotide sequence ID" value="XM_066131439.1"/>
</dbReference>
<gene>
    <name evidence="2" type="ORF">G6M90_00g093310</name>
</gene>
<feature type="chain" id="PRO_5028938684" evidence="1">
    <location>
        <begin position="20"/>
        <end position="189"/>
    </location>
</feature>
<dbReference type="OrthoDB" id="10336724at2759"/>
<dbReference type="GeneID" id="90968130"/>
<dbReference type="KEGG" id="mbrn:90968130"/>
<organism evidence="2 3">
    <name type="scientific">Metarhizium brunneum</name>
    <dbReference type="NCBI Taxonomy" id="500148"/>
    <lineage>
        <taxon>Eukaryota</taxon>
        <taxon>Fungi</taxon>
        <taxon>Dikarya</taxon>
        <taxon>Ascomycota</taxon>
        <taxon>Pezizomycotina</taxon>
        <taxon>Sordariomycetes</taxon>
        <taxon>Hypocreomycetidae</taxon>
        <taxon>Hypocreales</taxon>
        <taxon>Clavicipitaceae</taxon>
        <taxon>Metarhizium</taxon>
    </lineage>
</organism>
<dbReference type="AlphaFoldDB" id="A0A7D5Z6C6"/>
<proteinExistence type="predicted"/>
<protein>
    <submittedName>
        <fullName evidence="2">Uncharacterized protein</fullName>
    </submittedName>
</protein>
<evidence type="ECO:0000313" key="2">
    <source>
        <dbReference type="EMBL" id="QLI72923.1"/>
    </source>
</evidence>
<name>A0A7D5Z6C6_9HYPO</name>
<sequence>MRIPYILGILCCCIGVTIAQSLSGSASQRSGIVLKALKNLQNDTTKDMEIIRSAISSLKAQSIETRNASSVKVVNDAFNRIIASVNHTTHELASGSQLPKRQVSGFPPLQDASAIAKVLIDITTNIASLFVEALDVFNQSSILIAIGTVIGKALLGLLDVVGVIIRDVPGIQQAIQLVVGILKKVLAFN</sequence>
<evidence type="ECO:0000313" key="3">
    <source>
        <dbReference type="Proteomes" id="UP000510686"/>
    </source>
</evidence>
<dbReference type="Proteomes" id="UP000510686">
    <property type="component" value="Chromosome 6"/>
</dbReference>
<feature type="signal peptide" evidence="1">
    <location>
        <begin position="1"/>
        <end position="19"/>
    </location>
</feature>
<accession>A0A7D5Z6C6</accession>
<evidence type="ECO:0000256" key="1">
    <source>
        <dbReference type="SAM" id="SignalP"/>
    </source>
</evidence>
<keyword evidence="3" id="KW-1185">Reference proteome</keyword>
<reference evidence="2 3" key="1">
    <citation type="submission" date="2020-07" db="EMBL/GenBank/DDBJ databases">
        <title>Telomere length de novo assembly of all 7 chromosomes of the fungus, Metarhizium brunneum, using a novel assembly pipeline.</title>
        <authorList>
            <person name="Saud z."/>
            <person name="Kortsinoglou A."/>
            <person name="Kouvelis V.N."/>
            <person name="Butt T.M."/>
        </authorList>
    </citation>
    <scope>NUCLEOTIDE SEQUENCE [LARGE SCALE GENOMIC DNA]</scope>
    <source>
        <strain evidence="2 3">4556</strain>
    </source>
</reference>
<dbReference type="EMBL" id="CP058937">
    <property type="protein sequence ID" value="QLI72923.1"/>
    <property type="molecule type" value="Genomic_DNA"/>
</dbReference>
<keyword evidence="1" id="KW-0732">Signal</keyword>